<sequence length="139" mass="15782">MILINDSSSFCSPQQLPKEGGTWPLSTQNGISIATKIKGKTHPLPVSRLKTQPFLGKFETWVRSRLETRECRKMSLKADHYLFEVNEVDAPFEPILFSIPNDNQDLTFYSPLCFHALMAAVTINLREHVMSMHDVCEDG</sequence>
<gene>
    <name evidence="1" type="ORF">V6N11_007269</name>
</gene>
<evidence type="ECO:0000313" key="1">
    <source>
        <dbReference type="EMBL" id="KAK9016189.1"/>
    </source>
</evidence>
<accession>A0ABR2RTW6</accession>
<organism evidence="1 2">
    <name type="scientific">Hibiscus sabdariffa</name>
    <name type="common">roselle</name>
    <dbReference type="NCBI Taxonomy" id="183260"/>
    <lineage>
        <taxon>Eukaryota</taxon>
        <taxon>Viridiplantae</taxon>
        <taxon>Streptophyta</taxon>
        <taxon>Embryophyta</taxon>
        <taxon>Tracheophyta</taxon>
        <taxon>Spermatophyta</taxon>
        <taxon>Magnoliopsida</taxon>
        <taxon>eudicotyledons</taxon>
        <taxon>Gunneridae</taxon>
        <taxon>Pentapetalae</taxon>
        <taxon>rosids</taxon>
        <taxon>malvids</taxon>
        <taxon>Malvales</taxon>
        <taxon>Malvaceae</taxon>
        <taxon>Malvoideae</taxon>
        <taxon>Hibiscus</taxon>
    </lineage>
</organism>
<keyword evidence="2" id="KW-1185">Reference proteome</keyword>
<dbReference type="Proteomes" id="UP001396334">
    <property type="component" value="Unassembled WGS sequence"/>
</dbReference>
<proteinExistence type="predicted"/>
<comment type="caution">
    <text evidence="1">The sequence shown here is derived from an EMBL/GenBank/DDBJ whole genome shotgun (WGS) entry which is preliminary data.</text>
</comment>
<reference evidence="1 2" key="1">
    <citation type="journal article" date="2024" name="G3 (Bethesda)">
        <title>Genome assembly of Hibiscus sabdariffa L. provides insights into metabolisms of medicinal natural products.</title>
        <authorList>
            <person name="Kim T."/>
        </authorList>
    </citation>
    <scope>NUCLEOTIDE SEQUENCE [LARGE SCALE GENOMIC DNA]</scope>
    <source>
        <strain evidence="1">TK-2024</strain>
        <tissue evidence="1">Old leaves</tissue>
    </source>
</reference>
<protein>
    <submittedName>
        <fullName evidence="1">Uncharacterized protein</fullName>
    </submittedName>
</protein>
<name>A0ABR2RTW6_9ROSI</name>
<dbReference type="EMBL" id="JBBPBN010000021">
    <property type="protein sequence ID" value="KAK9016189.1"/>
    <property type="molecule type" value="Genomic_DNA"/>
</dbReference>
<evidence type="ECO:0000313" key="2">
    <source>
        <dbReference type="Proteomes" id="UP001396334"/>
    </source>
</evidence>